<evidence type="ECO:0008006" key="14">
    <source>
        <dbReference type="Google" id="ProtNLM"/>
    </source>
</evidence>
<evidence type="ECO:0000256" key="10">
    <source>
        <dbReference type="ARBA" id="ARBA00023170"/>
    </source>
</evidence>
<evidence type="ECO:0000313" key="12">
    <source>
        <dbReference type="EMBL" id="KAK6590566.1"/>
    </source>
</evidence>
<keyword evidence="10" id="KW-0675">Receptor</keyword>
<protein>
    <recommendedName>
        <fullName evidence="14">ER lumen protein retaining receptor</fullName>
    </recommendedName>
</protein>
<reference evidence="12 13" key="1">
    <citation type="submission" date="2023-10" db="EMBL/GenBank/DDBJ databases">
        <title>Comparative genomics analysis reveals potential genetic determinants of host preference in Cryptosporidium xiaoi.</title>
        <authorList>
            <person name="Xiao L."/>
            <person name="Li J."/>
        </authorList>
    </citation>
    <scope>NUCLEOTIDE SEQUENCE [LARGE SCALE GENOMIC DNA]</scope>
    <source>
        <strain evidence="12 13">52996</strain>
    </source>
</reference>
<gene>
    <name evidence="12" type="ORF">RS030_152390</name>
</gene>
<dbReference type="GO" id="GO:0016192">
    <property type="term" value="P:vesicle-mediated transport"/>
    <property type="evidence" value="ECO:0007669"/>
    <property type="project" value="UniProtKB-KW"/>
</dbReference>
<dbReference type="GO" id="GO:0015031">
    <property type="term" value="P:protein transport"/>
    <property type="evidence" value="ECO:0007669"/>
    <property type="project" value="UniProtKB-KW"/>
</dbReference>
<organism evidence="12 13">
    <name type="scientific">Cryptosporidium xiaoi</name>
    <dbReference type="NCBI Taxonomy" id="659607"/>
    <lineage>
        <taxon>Eukaryota</taxon>
        <taxon>Sar</taxon>
        <taxon>Alveolata</taxon>
        <taxon>Apicomplexa</taxon>
        <taxon>Conoidasida</taxon>
        <taxon>Coccidia</taxon>
        <taxon>Eucoccidiorida</taxon>
        <taxon>Eimeriorina</taxon>
        <taxon>Cryptosporidiidae</taxon>
        <taxon>Cryptosporidium</taxon>
    </lineage>
</organism>
<feature type="transmembrane region" description="Helical" evidence="11">
    <location>
        <begin position="144"/>
        <end position="167"/>
    </location>
</feature>
<keyword evidence="8 11" id="KW-1133">Transmembrane helix</keyword>
<keyword evidence="9 11" id="KW-0472">Membrane</keyword>
<accession>A0AAV9Y8B9</accession>
<dbReference type="Proteomes" id="UP001311799">
    <property type="component" value="Unassembled WGS sequence"/>
</dbReference>
<evidence type="ECO:0000256" key="11">
    <source>
        <dbReference type="SAM" id="Phobius"/>
    </source>
</evidence>
<evidence type="ECO:0000313" key="13">
    <source>
        <dbReference type="Proteomes" id="UP001311799"/>
    </source>
</evidence>
<keyword evidence="3" id="KW-0813">Transport</keyword>
<evidence type="ECO:0000256" key="2">
    <source>
        <dbReference type="ARBA" id="ARBA00010120"/>
    </source>
</evidence>
<keyword evidence="6" id="KW-0931">ER-Golgi transport</keyword>
<dbReference type="Pfam" id="PF00810">
    <property type="entry name" value="ER_lumen_recept"/>
    <property type="match status" value="1"/>
</dbReference>
<feature type="transmembrane region" description="Helical" evidence="11">
    <location>
        <begin position="12"/>
        <end position="33"/>
    </location>
</feature>
<evidence type="ECO:0000256" key="7">
    <source>
        <dbReference type="ARBA" id="ARBA00022927"/>
    </source>
</evidence>
<evidence type="ECO:0000256" key="5">
    <source>
        <dbReference type="ARBA" id="ARBA00022824"/>
    </source>
</evidence>
<dbReference type="InterPro" id="IPR000133">
    <property type="entry name" value="ER_ret_rcpt"/>
</dbReference>
<evidence type="ECO:0000256" key="3">
    <source>
        <dbReference type="ARBA" id="ARBA00022448"/>
    </source>
</evidence>
<feature type="transmembrane region" description="Helical" evidence="11">
    <location>
        <begin position="77"/>
        <end position="98"/>
    </location>
</feature>
<evidence type="ECO:0000256" key="4">
    <source>
        <dbReference type="ARBA" id="ARBA00022692"/>
    </source>
</evidence>
<evidence type="ECO:0000256" key="1">
    <source>
        <dbReference type="ARBA" id="ARBA00004477"/>
    </source>
</evidence>
<feature type="transmembrane region" description="Helical" evidence="11">
    <location>
        <begin position="45"/>
        <end position="71"/>
    </location>
</feature>
<keyword evidence="13" id="KW-1185">Reference proteome</keyword>
<keyword evidence="4 11" id="KW-0812">Transmembrane</keyword>
<evidence type="ECO:0000256" key="6">
    <source>
        <dbReference type="ARBA" id="ARBA00022892"/>
    </source>
</evidence>
<comment type="subcellular location">
    <subcellularLocation>
        <location evidence="1">Endoplasmic reticulum membrane</location>
        <topology evidence="1">Multi-pass membrane protein</topology>
    </subcellularLocation>
</comment>
<dbReference type="GO" id="GO:0046923">
    <property type="term" value="F:ER retention sequence binding"/>
    <property type="evidence" value="ECO:0007669"/>
    <property type="project" value="InterPro"/>
</dbReference>
<comment type="similarity">
    <text evidence="2">Belongs to the ERD2 family.</text>
</comment>
<keyword evidence="7" id="KW-0653">Protein transport</keyword>
<feature type="transmembrane region" description="Helical" evidence="11">
    <location>
        <begin position="210"/>
        <end position="231"/>
    </location>
</feature>
<dbReference type="GO" id="GO:0005789">
    <property type="term" value="C:endoplasmic reticulum membrane"/>
    <property type="evidence" value="ECO:0007669"/>
    <property type="project" value="UniProtKB-SubCell"/>
</dbReference>
<dbReference type="AlphaFoldDB" id="A0AAV9Y8B9"/>
<dbReference type="EMBL" id="JAWDEY010000006">
    <property type="protein sequence ID" value="KAK6590566.1"/>
    <property type="molecule type" value="Genomic_DNA"/>
</dbReference>
<proteinExistence type="inferred from homology"/>
<evidence type="ECO:0000256" key="8">
    <source>
        <dbReference type="ARBA" id="ARBA00022989"/>
    </source>
</evidence>
<name>A0AAV9Y8B9_9CRYT</name>
<sequence>MQDKPLFLNISYLLDVINIATAISWFFAYLSLLIKVRRNNNVIGLSLQTLIILVIAECNHVVITLVLSFYFGVVPGIDFYLCDCTTAMLSITTLVYILKNYGDIYEKERDNFGANIANYAFRLLLPKEGGIVRKKNKFEDTDPLAIKYGWLSIYFVNVFISIALFAFRKSNLPALLSFWESYMDGLSSVALLPQLHMFFNKRPRKVPPTLIQFVSFILLGRLLMLLYWLLYPLFREALVPGRLLHISSELMNALLLSNFIFYNIRSKIINEKGETLPM</sequence>
<keyword evidence="5" id="KW-0256">Endoplasmic reticulum</keyword>
<dbReference type="GO" id="GO:0006621">
    <property type="term" value="P:protein retention in ER lumen"/>
    <property type="evidence" value="ECO:0007669"/>
    <property type="project" value="InterPro"/>
</dbReference>
<comment type="caution">
    <text evidence="12">The sequence shown here is derived from an EMBL/GenBank/DDBJ whole genome shotgun (WGS) entry which is preliminary data.</text>
</comment>
<evidence type="ECO:0000256" key="9">
    <source>
        <dbReference type="ARBA" id="ARBA00023136"/>
    </source>
</evidence>